<name>A0A9K3DD31_9EUKA</name>
<dbReference type="OrthoDB" id="2423195at2759"/>
<reference evidence="3 4" key="1">
    <citation type="journal article" date="2018" name="PLoS ONE">
        <title>The draft genome of Kipferlia bialata reveals reductive genome evolution in fornicate parasites.</title>
        <authorList>
            <person name="Tanifuji G."/>
            <person name="Takabayashi S."/>
            <person name="Kume K."/>
            <person name="Takagi M."/>
            <person name="Nakayama T."/>
            <person name="Kamikawa R."/>
            <person name="Inagaki Y."/>
            <person name="Hashimoto T."/>
        </authorList>
    </citation>
    <scope>NUCLEOTIDE SEQUENCE [LARGE SCALE GENOMIC DNA]</scope>
    <source>
        <strain evidence="3">NY0173</strain>
    </source>
</reference>
<gene>
    <name evidence="3" type="ORF">KIPB_015594</name>
</gene>
<accession>A0A9K3DD31</accession>
<dbReference type="InterPro" id="IPR027417">
    <property type="entry name" value="P-loop_NTPase"/>
</dbReference>
<keyword evidence="4" id="KW-1185">Reference proteome</keyword>
<dbReference type="PANTHER" id="PTHR43392">
    <property type="entry name" value="AAA-TYPE ATPASE FAMILY PROTEIN / ANKYRIN REPEAT FAMILY PROTEIN"/>
    <property type="match status" value="1"/>
</dbReference>
<dbReference type="InterPro" id="IPR050773">
    <property type="entry name" value="CbxX/CfxQ_RuBisCO_ESX"/>
</dbReference>
<evidence type="ECO:0000256" key="2">
    <source>
        <dbReference type="ARBA" id="ARBA00022840"/>
    </source>
</evidence>
<dbReference type="Gene3D" id="3.40.50.300">
    <property type="entry name" value="P-loop containing nucleotide triphosphate hydrolases"/>
    <property type="match status" value="1"/>
</dbReference>
<dbReference type="GO" id="GO:0016887">
    <property type="term" value="F:ATP hydrolysis activity"/>
    <property type="evidence" value="ECO:0007669"/>
    <property type="project" value="TreeGrafter"/>
</dbReference>
<comment type="caution">
    <text evidence="3">The sequence shown here is derived from an EMBL/GenBank/DDBJ whole genome shotgun (WGS) entry which is preliminary data.</text>
</comment>
<protein>
    <submittedName>
        <fullName evidence="3">CbxX/CfqX family protein</fullName>
    </submittedName>
</protein>
<keyword evidence="2" id="KW-0067">ATP-binding</keyword>
<feature type="non-terminal residue" evidence="3">
    <location>
        <position position="1"/>
    </location>
</feature>
<dbReference type="PANTHER" id="PTHR43392:SF2">
    <property type="entry name" value="AAA-TYPE ATPASE FAMILY PROTEIN _ ANKYRIN REPEAT FAMILY PROTEIN"/>
    <property type="match status" value="1"/>
</dbReference>
<organism evidence="3 4">
    <name type="scientific">Kipferlia bialata</name>
    <dbReference type="NCBI Taxonomy" id="797122"/>
    <lineage>
        <taxon>Eukaryota</taxon>
        <taxon>Metamonada</taxon>
        <taxon>Carpediemonas-like organisms</taxon>
        <taxon>Kipferlia</taxon>
    </lineage>
</organism>
<dbReference type="PRINTS" id="PR00819">
    <property type="entry name" value="CBXCFQXSUPER"/>
</dbReference>
<feature type="non-terminal residue" evidence="3">
    <location>
        <position position="119"/>
    </location>
</feature>
<dbReference type="Proteomes" id="UP000265618">
    <property type="component" value="Unassembled WGS sequence"/>
</dbReference>
<evidence type="ECO:0000313" key="3">
    <source>
        <dbReference type="EMBL" id="GIQ92050.1"/>
    </source>
</evidence>
<proteinExistence type="predicted"/>
<dbReference type="GO" id="GO:0005524">
    <property type="term" value="F:ATP binding"/>
    <property type="evidence" value="ECO:0007669"/>
    <property type="project" value="UniProtKB-KW"/>
</dbReference>
<dbReference type="InterPro" id="IPR000641">
    <property type="entry name" value="CbxX/CfxQ"/>
</dbReference>
<sequence length="119" mass="13192">PNPDQLIRLEWEQAKANGYSSAAIDKLLMMTGLTKVKEEMIKILKAVRFRLEQHGITQEQSRARYHSCFIGNPGTGKTTVASISTGKTTVARIYGEFLVEIKELPEGSAFHEVSLSPSI</sequence>
<keyword evidence="1" id="KW-0547">Nucleotide-binding</keyword>
<evidence type="ECO:0000313" key="4">
    <source>
        <dbReference type="Proteomes" id="UP000265618"/>
    </source>
</evidence>
<evidence type="ECO:0000256" key="1">
    <source>
        <dbReference type="ARBA" id="ARBA00022741"/>
    </source>
</evidence>
<dbReference type="EMBL" id="BDIP01008858">
    <property type="protein sequence ID" value="GIQ92050.1"/>
    <property type="molecule type" value="Genomic_DNA"/>
</dbReference>
<dbReference type="AlphaFoldDB" id="A0A9K3DD31"/>
<dbReference type="SUPFAM" id="SSF52540">
    <property type="entry name" value="P-loop containing nucleoside triphosphate hydrolases"/>
    <property type="match status" value="1"/>
</dbReference>